<evidence type="ECO:0000256" key="10">
    <source>
        <dbReference type="ARBA" id="ARBA00052996"/>
    </source>
</evidence>
<evidence type="ECO:0000256" key="11">
    <source>
        <dbReference type="ARBA" id="ARBA00060741"/>
    </source>
</evidence>
<dbReference type="EMBL" id="JAIZAY010000002">
    <property type="protein sequence ID" value="KAJ8046381.1"/>
    <property type="molecule type" value="Genomic_DNA"/>
</dbReference>
<dbReference type="Gene3D" id="3.20.20.70">
    <property type="entry name" value="Aldolase class I"/>
    <property type="match status" value="1"/>
</dbReference>
<dbReference type="InterPro" id="IPR013785">
    <property type="entry name" value="Aldolase_TIM"/>
</dbReference>
<dbReference type="InterPro" id="IPR018517">
    <property type="entry name" value="tRNA_hU_synthase_CS"/>
</dbReference>
<comment type="similarity">
    <text evidence="11">Belongs to the Dus family. Dus4 subfamily.</text>
</comment>
<reference evidence="16" key="1">
    <citation type="submission" date="2021-10" db="EMBL/GenBank/DDBJ databases">
        <title>Tropical sea cucumber genome reveals ecological adaptation and Cuvierian tubules defense mechanism.</title>
        <authorList>
            <person name="Chen T."/>
        </authorList>
    </citation>
    <scope>NUCLEOTIDE SEQUENCE</scope>
    <source>
        <strain evidence="16">Nanhai2018</strain>
        <tissue evidence="16">Muscle</tissue>
    </source>
</reference>
<evidence type="ECO:0000256" key="2">
    <source>
        <dbReference type="ARBA" id="ARBA00002468"/>
    </source>
</evidence>
<evidence type="ECO:0000256" key="13">
    <source>
        <dbReference type="ARBA" id="ARBA00073608"/>
    </source>
</evidence>
<dbReference type="PANTHER" id="PTHR11082">
    <property type="entry name" value="TRNA-DIHYDROURIDINE SYNTHASE"/>
    <property type="match status" value="1"/>
</dbReference>
<dbReference type="InterPro" id="IPR035587">
    <property type="entry name" value="DUS-like_FMN-bd"/>
</dbReference>
<dbReference type="SUPFAM" id="SSF51395">
    <property type="entry name" value="FMN-linked oxidoreductases"/>
    <property type="match status" value="1"/>
</dbReference>
<dbReference type="CDD" id="cd02801">
    <property type="entry name" value="DUS_like_FMN"/>
    <property type="match status" value="1"/>
</dbReference>
<evidence type="ECO:0000256" key="12">
    <source>
        <dbReference type="ARBA" id="ARBA00066483"/>
    </source>
</evidence>
<evidence type="ECO:0000256" key="3">
    <source>
        <dbReference type="ARBA" id="ARBA00022630"/>
    </source>
</evidence>
<feature type="domain" description="DUS-like FMN-binding" evidence="15">
    <location>
        <begin position="29"/>
        <end position="286"/>
    </location>
</feature>
<comment type="catalytic activity">
    <reaction evidence="7">
        <text>5,6-dihydrouridine(20b) in tRNA + NADP(+) = uridine(20b) in tRNA + NADPH + H(+)</text>
        <dbReference type="Rhea" id="RHEA:53356"/>
        <dbReference type="Rhea" id="RHEA-COMP:13537"/>
        <dbReference type="Rhea" id="RHEA-COMP:13538"/>
        <dbReference type="ChEBI" id="CHEBI:15378"/>
        <dbReference type="ChEBI" id="CHEBI:57783"/>
        <dbReference type="ChEBI" id="CHEBI:58349"/>
        <dbReference type="ChEBI" id="CHEBI:65315"/>
        <dbReference type="ChEBI" id="CHEBI:74443"/>
        <dbReference type="EC" id="1.3.1.90"/>
    </reaction>
    <physiologicalReaction direction="right-to-left" evidence="7">
        <dbReference type="Rhea" id="RHEA:53358"/>
    </physiologicalReaction>
</comment>
<comment type="function">
    <text evidence="2">Catalyzes the synthesis of dihydrouridine, a modified base found in the D-loop of most tRNAs.</text>
</comment>
<keyword evidence="17" id="KW-1185">Reference proteome</keyword>
<dbReference type="Pfam" id="PF01207">
    <property type="entry name" value="Dus"/>
    <property type="match status" value="1"/>
</dbReference>
<evidence type="ECO:0000313" key="17">
    <source>
        <dbReference type="Proteomes" id="UP001152320"/>
    </source>
</evidence>
<evidence type="ECO:0000256" key="7">
    <source>
        <dbReference type="ARBA" id="ARBA00050434"/>
    </source>
</evidence>
<dbReference type="PANTHER" id="PTHR11082:SF31">
    <property type="entry name" value="TRNA-DIHYDROURIDINE(20A_20B) SYNTHASE [NAD(P)+]-LIKE"/>
    <property type="match status" value="1"/>
</dbReference>
<evidence type="ECO:0000256" key="14">
    <source>
        <dbReference type="ARBA" id="ARBA00075658"/>
    </source>
</evidence>
<dbReference type="GO" id="GO:0050660">
    <property type="term" value="F:flavin adenine dinucleotide binding"/>
    <property type="evidence" value="ECO:0007669"/>
    <property type="project" value="InterPro"/>
</dbReference>
<evidence type="ECO:0000256" key="8">
    <source>
        <dbReference type="ARBA" id="ARBA00051779"/>
    </source>
</evidence>
<dbReference type="PROSITE" id="PS01136">
    <property type="entry name" value="UPF0034"/>
    <property type="match status" value="1"/>
</dbReference>
<evidence type="ECO:0000256" key="5">
    <source>
        <dbReference type="ARBA" id="ARBA00022694"/>
    </source>
</evidence>
<comment type="caution">
    <text evidence="16">The sequence shown here is derived from an EMBL/GenBank/DDBJ whole genome shotgun (WGS) entry which is preliminary data.</text>
</comment>
<evidence type="ECO:0000256" key="9">
    <source>
        <dbReference type="ARBA" id="ARBA00051932"/>
    </source>
</evidence>
<comment type="catalytic activity">
    <reaction evidence="9">
        <text>5,6-dihydrouridine(20b) in tRNA + NAD(+) = uridine(20b) in tRNA + NADH + H(+)</text>
        <dbReference type="Rhea" id="RHEA:53352"/>
        <dbReference type="Rhea" id="RHEA-COMP:13537"/>
        <dbReference type="Rhea" id="RHEA-COMP:13538"/>
        <dbReference type="ChEBI" id="CHEBI:15378"/>
        <dbReference type="ChEBI" id="CHEBI:57540"/>
        <dbReference type="ChEBI" id="CHEBI:57945"/>
        <dbReference type="ChEBI" id="CHEBI:65315"/>
        <dbReference type="ChEBI" id="CHEBI:74443"/>
        <dbReference type="EC" id="1.3.1.90"/>
    </reaction>
    <physiologicalReaction direction="right-to-left" evidence="9">
        <dbReference type="Rhea" id="RHEA:53354"/>
    </physiologicalReaction>
</comment>
<keyword evidence="4" id="KW-0288">FMN</keyword>
<keyword evidence="5" id="KW-0819">tRNA processing</keyword>
<evidence type="ECO:0000256" key="1">
    <source>
        <dbReference type="ARBA" id="ARBA00001917"/>
    </source>
</evidence>
<evidence type="ECO:0000259" key="15">
    <source>
        <dbReference type="Pfam" id="PF01207"/>
    </source>
</evidence>
<keyword evidence="3" id="KW-0285">Flavoprotein</keyword>
<dbReference type="GO" id="GO:0102266">
    <property type="term" value="F:tRNA-dihydrouridine20a synthase activity"/>
    <property type="evidence" value="ECO:0007669"/>
    <property type="project" value="UniProtKB-EC"/>
</dbReference>
<comment type="cofactor">
    <cofactor evidence="1">
        <name>FMN</name>
        <dbReference type="ChEBI" id="CHEBI:58210"/>
    </cofactor>
</comment>
<comment type="catalytic activity">
    <reaction evidence="10">
        <text>5,6-dihydrouridine(20a) in tRNA + NADP(+) = uridine(20a) in tRNA + NADPH + H(+)</text>
        <dbReference type="Rhea" id="RHEA:53344"/>
        <dbReference type="Rhea" id="RHEA-COMP:13535"/>
        <dbReference type="Rhea" id="RHEA-COMP:13536"/>
        <dbReference type="ChEBI" id="CHEBI:15378"/>
        <dbReference type="ChEBI" id="CHEBI:57783"/>
        <dbReference type="ChEBI" id="CHEBI:58349"/>
        <dbReference type="ChEBI" id="CHEBI:65315"/>
        <dbReference type="ChEBI" id="CHEBI:74443"/>
        <dbReference type="EC" id="1.3.1.90"/>
    </reaction>
    <physiologicalReaction direction="right-to-left" evidence="10">
        <dbReference type="Rhea" id="RHEA:53346"/>
    </physiologicalReaction>
</comment>
<evidence type="ECO:0000313" key="16">
    <source>
        <dbReference type="EMBL" id="KAJ8046381.1"/>
    </source>
</evidence>
<protein>
    <recommendedName>
        <fullName evidence="13">tRNA-dihydrouridine(20a/20b) synthase [NAD(P)+]-like</fullName>
        <ecNumber evidence="12">1.3.1.90</ecNumber>
    </recommendedName>
    <alternativeName>
        <fullName evidence="14">tRNA-dihydrouridine synthase 4-like</fullName>
    </alternativeName>
</protein>
<gene>
    <name evidence="16" type="ORF">HOLleu_05032</name>
</gene>
<dbReference type="OrthoDB" id="9977870at2759"/>
<name>A0A9Q1HIP4_HOLLE</name>
<dbReference type="FunFam" id="3.20.20.70:FF:000100">
    <property type="entry name" value="tRNA-dihydrouridine synthase"/>
    <property type="match status" value="1"/>
</dbReference>
<accession>A0A9Q1HIP4</accession>
<dbReference type="Proteomes" id="UP001152320">
    <property type="component" value="Chromosome 2"/>
</dbReference>
<comment type="catalytic activity">
    <reaction evidence="8">
        <text>5,6-dihydrouridine(20a) in tRNA + NAD(+) = uridine(20a) in tRNA + NADH + H(+)</text>
        <dbReference type="Rhea" id="RHEA:53348"/>
        <dbReference type="Rhea" id="RHEA-COMP:13535"/>
        <dbReference type="Rhea" id="RHEA-COMP:13536"/>
        <dbReference type="ChEBI" id="CHEBI:15378"/>
        <dbReference type="ChEBI" id="CHEBI:57540"/>
        <dbReference type="ChEBI" id="CHEBI:57945"/>
        <dbReference type="ChEBI" id="CHEBI:65315"/>
        <dbReference type="ChEBI" id="CHEBI:74443"/>
        <dbReference type="EC" id="1.3.1.90"/>
    </reaction>
    <physiologicalReaction direction="right-to-left" evidence="8">
        <dbReference type="Rhea" id="RHEA:53350"/>
    </physiologicalReaction>
</comment>
<organism evidence="16 17">
    <name type="scientific">Holothuria leucospilota</name>
    <name type="common">Black long sea cucumber</name>
    <name type="synonym">Mertensiothuria leucospilota</name>
    <dbReference type="NCBI Taxonomy" id="206669"/>
    <lineage>
        <taxon>Eukaryota</taxon>
        <taxon>Metazoa</taxon>
        <taxon>Echinodermata</taxon>
        <taxon>Eleutherozoa</taxon>
        <taxon>Echinozoa</taxon>
        <taxon>Holothuroidea</taxon>
        <taxon>Aspidochirotacea</taxon>
        <taxon>Aspidochirotida</taxon>
        <taxon>Holothuriidae</taxon>
        <taxon>Holothuria</taxon>
    </lineage>
</organism>
<proteinExistence type="inferred from homology"/>
<evidence type="ECO:0000256" key="6">
    <source>
        <dbReference type="ARBA" id="ARBA00023002"/>
    </source>
</evidence>
<dbReference type="EC" id="1.3.1.90" evidence="12"/>
<keyword evidence="6" id="KW-0560">Oxidoreductase</keyword>
<dbReference type="AlphaFoldDB" id="A0A9Q1HIP4"/>
<sequence>MQTAEQNRNAMEKKSVSELLEEKGFLRVCAPMVRYSKLAFRTLVRRYNSDLAFTPMIISESFIKSQKARDSEFTTNSEDHPLIVQFAANNANDFADAAELVAPYAQGVDLNCGCPQRWAMAEGYGAWLIKHPELVRDMVRTTKGRVDSDFTVSIKIRIHSDIRKTVELCQIAEHVGVSFLTVHGRTTTQRSEPADMEAIRTIKENVSVPVFANGDVRTLQDAQMVREMTGVDGVMSARGMLQNPAMFAGYSETPLCCVQDWVDLGLSLGTPFTCFHHHLIQMLEQGLPKAEKKVFNVLTSTAGILDYLEENYGISYNPDRIVNGVIDDSVTLNR</sequence>
<evidence type="ECO:0000256" key="4">
    <source>
        <dbReference type="ARBA" id="ARBA00022643"/>
    </source>
</evidence>